<evidence type="ECO:0000313" key="2">
    <source>
        <dbReference type="Proteomes" id="UP000194664"/>
    </source>
</evidence>
<dbReference type="EMBL" id="MSPP01000002">
    <property type="protein sequence ID" value="OUD09828.1"/>
    <property type="molecule type" value="Genomic_DNA"/>
</dbReference>
<proteinExistence type="predicted"/>
<dbReference type="AlphaFoldDB" id="A0A251X0C5"/>
<accession>A0A251X0C5</accession>
<evidence type="ECO:0000313" key="1">
    <source>
        <dbReference type="EMBL" id="OUD09828.1"/>
    </source>
</evidence>
<keyword evidence="2" id="KW-1185">Reference proteome</keyword>
<organism evidence="1 2">
    <name type="scientific">Marivivens niveibacter</name>
    <dbReference type="NCBI Taxonomy" id="1930667"/>
    <lineage>
        <taxon>Bacteria</taxon>
        <taxon>Pseudomonadati</taxon>
        <taxon>Pseudomonadota</taxon>
        <taxon>Alphaproteobacteria</taxon>
        <taxon>Rhodobacterales</taxon>
        <taxon>Paracoccaceae</taxon>
        <taxon>Marivivens group</taxon>
        <taxon>Marivivens</taxon>
    </lineage>
</organism>
<comment type="caution">
    <text evidence="1">The sequence shown here is derived from an EMBL/GenBank/DDBJ whole genome shotgun (WGS) entry which is preliminary data.</text>
</comment>
<evidence type="ECO:0008006" key="3">
    <source>
        <dbReference type="Google" id="ProtNLM"/>
    </source>
</evidence>
<name>A0A251X0C5_9RHOB</name>
<dbReference type="RefSeq" id="WP_086451167.1">
    <property type="nucleotide sequence ID" value="NZ_MSPP01000002.1"/>
</dbReference>
<protein>
    <recommendedName>
        <fullName evidence="3">HPt domain-containing protein</fullName>
    </recommendedName>
</protein>
<reference evidence="1 2" key="1">
    <citation type="submission" date="2016-12" db="EMBL/GenBank/DDBJ databases">
        <title>The draft genome sequence of HSLHS2.</title>
        <authorList>
            <person name="Hu D."/>
            <person name="Wang L."/>
            <person name="Shao Z."/>
        </authorList>
    </citation>
    <scope>NUCLEOTIDE SEQUENCE [LARGE SCALE GENOMIC DNA]</scope>
    <source>
        <strain evidence="1">MCCC 1A06712</strain>
    </source>
</reference>
<dbReference type="Proteomes" id="UP000194664">
    <property type="component" value="Unassembled WGS sequence"/>
</dbReference>
<gene>
    <name evidence="1" type="ORF">BVC71_08365</name>
</gene>
<sequence>MTDLQPQKLDPIHRQSAIIRLSPPVGPQVDHFAINCSLNPMPTGRTALTLIQLIEGDVADISRHFNECDFSRIPPIATHISDVADRLSLPEIAFVATHIARCAEVVDGTAVAALIARCQRLVARAHDELEQFD</sequence>